<comment type="caution">
    <text evidence="2">The sequence shown here is derived from an EMBL/GenBank/DDBJ whole genome shotgun (WGS) entry which is preliminary data.</text>
</comment>
<keyword evidence="1" id="KW-1133">Transmembrane helix</keyword>
<feature type="transmembrane region" description="Helical" evidence="1">
    <location>
        <begin position="111"/>
        <end position="128"/>
    </location>
</feature>
<dbReference type="EMBL" id="QUMQ01000001">
    <property type="protein sequence ID" value="REF99676.1"/>
    <property type="molecule type" value="Genomic_DNA"/>
</dbReference>
<organism evidence="2 3">
    <name type="scientific">Asanoa ferruginea</name>
    <dbReference type="NCBI Taxonomy" id="53367"/>
    <lineage>
        <taxon>Bacteria</taxon>
        <taxon>Bacillati</taxon>
        <taxon>Actinomycetota</taxon>
        <taxon>Actinomycetes</taxon>
        <taxon>Micromonosporales</taxon>
        <taxon>Micromonosporaceae</taxon>
        <taxon>Asanoa</taxon>
    </lineage>
</organism>
<evidence type="ECO:0000256" key="1">
    <source>
        <dbReference type="SAM" id="Phobius"/>
    </source>
</evidence>
<dbReference type="OrthoDB" id="3483782at2"/>
<dbReference type="Proteomes" id="UP000256913">
    <property type="component" value="Unassembled WGS sequence"/>
</dbReference>
<evidence type="ECO:0000313" key="2">
    <source>
        <dbReference type="EMBL" id="REF99676.1"/>
    </source>
</evidence>
<reference evidence="2 3" key="1">
    <citation type="submission" date="2018-08" db="EMBL/GenBank/DDBJ databases">
        <title>Sequencing the genomes of 1000 actinobacteria strains.</title>
        <authorList>
            <person name="Klenk H.-P."/>
        </authorList>
    </citation>
    <scope>NUCLEOTIDE SEQUENCE [LARGE SCALE GENOMIC DNA]</scope>
    <source>
        <strain evidence="2 3">DSM 44099</strain>
    </source>
</reference>
<sequence length="134" mass="14366">MRWTRRILVAAGTGVMAYALFGALTDPATEPAGQLAFLAAVVIAHDAILMPLIIGLGFLIGRFAPIPVRRPIRVAAIISLAVTLIAIPFVLGRGRRPDDPSALPLDYGRGLLIILALVWAVALVATLTRRRQPR</sequence>
<keyword evidence="3" id="KW-1185">Reference proteome</keyword>
<protein>
    <submittedName>
        <fullName evidence="2">Uncharacterized protein</fullName>
    </submittedName>
</protein>
<feature type="transmembrane region" description="Helical" evidence="1">
    <location>
        <begin position="36"/>
        <end position="60"/>
    </location>
</feature>
<name>A0A3D9ZQN9_9ACTN</name>
<gene>
    <name evidence="2" type="ORF">DFJ67_5716</name>
</gene>
<dbReference type="RefSeq" id="WP_116070821.1">
    <property type="nucleotide sequence ID" value="NZ_BONB01000063.1"/>
</dbReference>
<proteinExistence type="predicted"/>
<accession>A0A3D9ZQN9</accession>
<feature type="transmembrane region" description="Helical" evidence="1">
    <location>
        <begin position="72"/>
        <end position="91"/>
    </location>
</feature>
<keyword evidence="1" id="KW-0472">Membrane</keyword>
<dbReference type="AlphaFoldDB" id="A0A3D9ZQN9"/>
<evidence type="ECO:0000313" key="3">
    <source>
        <dbReference type="Proteomes" id="UP000256913"/>
    </source>
</evidence>
<keyword evidence="1" id="KW-0812">Transmembrane</keyword>
<feature type="transmembrane region" description="Helical" evidence="1">
    <location>
        <begin position="7"/>
        <end position="24"/>
    </location>
</feature>